<keyword evidence="2" id="KW-1185">Reference proteome</keyword>
<evidence type="ECO:0000313" key="2">
    <source>
        <dbReference type="Proteomes" id="UP000187941"/>
    </source>
</evidence>
<dbReference type="KEGG" id="smon:AWR27_14220"/>
<dbReference type="AlphaFoldDB" id="A0A1P9WYB8"/>
<dbReference type="EMBL" id="CP014263">
    <property type="protein sequence ID" value="AQG80376.1"/>
    <property type="molecule type" value="Genomic_DNA"/>
</dbReference>
<accession>A0A1P9WYB8</accession>
<organism evidence="1 2">
    <name type="scientific">Spirosoma montaniterrae</name>
    <dbReference type="NCBI Taxonomy" id="1178516"/>
    <lineage>
        <taxon>Bacteria</taxon>
        <taxon>Pseudomonadati</taxon>
        <taxon>Bacteroidota</taxon>
        <taxon>Cytophagia</taxon>
        <taxon>Cytophagales</taxon>
        <taxon>Cytophagaceae</taxon>
        <taxon>Spirosoma</taxon>
    </lineage>
</organism>
<evidence type="ECO:0000313" key="1">
    <source>
        <dbReference type="EMBL" id="AQG80376.1"/>
    </source>
</evidence>
<proteinExistence type="predicted"/>
<dbReference type="Proteomes" id="UP000187941">
    <property type="component" value="Chromosome"/>
</dbReference>
<sequence length="447" mass="48132">MDFSALGGANYGSSVQFVNGNSTNVNFAVHDPNDYNRGPDNTNVFVPCYVNGDPLGGGFAGTQDWFVSYPYSYSGITLAPTKKMGGTVIGAVWGLAYSKQAQKIFSSAFLKRHVGLGQLGTGGIYMIDPNAFTAQPFFDLDVSGYRTRADASAPAYGKGSSYSLVIEAGYAVGVTYLGSVDPVSGLPAGAGVVGTNVQRGLPASGGYVPNYDPAVFDQAGKVGLGDIDISDDGKFLFVTNLYSRKLIRMELDDVRNPQAVIAVESYDLPAINCNNGFLRPWALKYHRGKLYVGALCTGENNGKNIVNGASDMNAYVFELTDPTGAATFNPTPTLEYPLNFQKGGVIDDLDRQWFPWINTISGWNYRFNLMHPQPILSDIEFSDRGDMILGFTDRSGNQMGHNNYKLLDTHGDLIDHSTGGICKSLGLTALQIGLRLKITAIFGRLTV</sequence>
<protein>
    <submittedName>
        <fullName evidence="1">Uncharacterized protein</fullName>
    </submittedName>
</protein>
<reference evidence="1 2" key="1">
    <citation type="submission" date="2016-01" db="EMBL/GenBank/DDBJ databases">
        <authorList>
            <person name="Oliw E.H."/>
        </authorList>
    </citation>
    <scope>NUCLEOTIDE SEQUENCE [LARGE SCALE GENOMIC DNA]</scope>
    <source>
        <strain evidence="1 2">DY10</strain>
    </source>
</reference>
<gene>
    <name evidence="1" type="ORF">AWR27_14220</name>
</gene>
<dbReference type="STRING" id="1178516.AWR27_14220"/>
<name>A0A1P9WYB8_9BACT</name>